<feature type="transmembrane region" description="Helical" evidence="1">
    <location>
        <begin position="433"/>
        <end position="453"/>
    </location>
</feature>
<feature type="transmembrane region" description="Helical" evidence="1">
    <location>
        <begin position="375"/>
        <end position="394"/>
    </location>
</feature>
<feature type="transmembrane region" description="Helical" evidence="1">
    <location>
        <begin position="296"/>
        <end position="317"/>
    </location>
</feature>
<proteinExistence type="predicted"/>
<gene>
    <name evidence="2" type="ORF">AMON00008_LOCUS3236</name>
    <name evidence="3" type="ORF">AMON00008_LOCUS3237</name>
</gene>
<dbReference type="PANTHER" id="PTHR40849">
    <property type="entry name" value="C2 CALCIUM-DEPENDENT MEMBRANE TARGETING"/>
    <property type="match status" value="1"/>
</dbReference>
<reference evidence="2" key="1">
    <citation type="submission" date="2021-01" db="EMBL/GenBank/DDBJ databases">
        <authorList>
            <person name="Corre E."/>
            <person name="Pelletier E."/>
            <person name="Niang G."/>
            <person name="Scheremetjew M."/>
            <person name="Finn R."/>
            <person name="Kale V."/>
            <person name="Holt S."/>
            <person name="Cochrane G."/>
            <person name="Meng A."/>
            <person name="Brown T."/>
            <person name="Cohen L."/>
        </authorList>
    </citation>
    <scope>NUCLEOTIDE SEQUENCE</scope>
    <source>
        <strain evidence="2">CCMP3105</strain>
    </source>
</reference>
<feature type="transmembrane region" description="Helical" evidence="1">
    <location>
        <begin position="221"/>
        <end position="241"/>
    </location>
</feature>
<dbReference type="EMBL" id="HBNR01004786">
    <property type="protein sequence ID" value="CAE4563618.1"/>
    <property type="molecule type" value="Transcribed_RNA"/>
</dbReference>
<dbReference type="PANTHER" id="PTHR40849:SF2">
    <property type="entry name" value="RGS DOMAIN-CONTAINING PROTEIN"/>
    <property type="match status" value="1"/>
</dbReference>
<evidence type="ECO:0000313" key="3">
    <source>
        <dbReference type="EMBL" id="CAE4563618.1"/>
    </source>
</evidence>
<name>A0A6T0SWT4_9DINO</name>
<accession>A0A6T0SWT4</accession>
<dbReference type="AlphaFoldDB" id="A0A6T0SWT4"/>
<keyword evidence="1" id="KW-0472">Membrane</keyword>
<feature type="transmembrane region" description="Helical" evidence="1">
    <location>
        <begin position="253"/>
        <end position="274"/>
    </location>
</feature>
<organism evidence="2">
    <name type="scientific">Alexandrium monilatum</name>
    <dbReference type="NCBI Taxonomy" id="311494"/>
    <lineage>
        <taxon>Eukaryota</taxon>
        <taxon>Sar</taxon>
        <taxon>Alveolata</taxon>
        <taxon>Dinophyceae</taxon>
        <taxon>Gonyaulacales</taxon>
        <taxon>Pyrocystaceae</taxon>
        <taxon>Alexandrium</taxon>
    </lineage>
</organism>
<dbReference type="EMBL" id="HBNR01004785">
    <property type="protein sequence ID" value="CAE4563617.1"/>
    <property type="molecule type" value="Transcribed_RNA"/>
</dbReference>
<feature type="transmembrane region" description="Helical" evidence="1">
    <location>
        <begin position="198"/>
        <end position="215"/>
    </location>
</feature>
<evidence type="ECO:0000313" key="2">
    <source>
        <dbReference type="EMBL" id="CAE4563617.1"/>
    </source>
</evidence>
<keyword evidence="1" id="KW-0812">Transmembrane</keyword>
<keyword evidence="1" id="KW-1133">Transmembrane helix</keyword>
<sequence length="491" mass="54719">MLSGLRDKVAGGVSSARNRVRDGLRGAQERLQTGGGDYAELHRNIRDYVVERSHVNVKALQEAGFGIRDKAGAQWDKTKKDAEKKLFDLSVPMRAKVLLALRESVKSGLVADPDMCRCVKTRIEDLVDLFWDDLTITVEKTMEDAKQATLGQVETDVDALAELGTPPCCLSPRWWRAKLLYHLLPFDLSIFGNLKDPVWLVLMVFMCLPSFSFLREPFRAIPVRVPFFIIYLICVVTGCPADEFQLVQFIMAIKGLQFICSGVLMMCTAAYMYYMCVHPGGTHDCDTRGPGVNQDLFVSVTDWIGTCVLVWVAFLWLPCSQRSAGLRDPIEDQIGDGNAGNANNSAGPQEPQEAEVGCCGAKRWEGEKGGRLRGWLGYDFCCFLISVAICYLLLCIDMGHMRPGGTKSNGFPPANEIFDEAVAEAQKWTGHAAIYWARIVYALLSFPFLFFWIPGLQGILTHTRITGYNKNGVCVPYTLHPMPKEEEEKSS</sequence>
<evidence type="ECO:0000256" key="1">
    <source>
        <dbReference type="SAM" id="Phobius"/>
    </source>
</evidence>
<protein>
    <submittedName>
        <fullName evidence="2">Uncharacterized protein</fullName>
    </submittedName>
</protein>